<dbReference type="PANTHER" id="PTHR23171:SF13">
    <property type="entry name" value="DNA-DIRECTED RNA POLYMERASE II SUBUNIT GRINL1A"/>
    <property type="match status" value="1"/>
</dbReference>
<dbReference type="EMBL" id="JBJQND010000009">
    <property type="protein sequence ID" value="KAL3865686.1"/>
    <property type="molecule type" value="Genomic_DNA"/>
</dbReference>
<feature type="region of interest" description="Disordered" evidence="1">
    <location>
        <begin position="221"/>
        <end position="252"/>
    </location>
</feature>
<organism evidence="2 3">
    <name type="scientific">Sinanodonta woodiana</name>
    <name type="common">Chinese pond mussel</name>
    <name type="synonym">Anodonta woodiana</name>
    <dbReference type="NCBI Taxonomy" id="1069815"/>
    <lineage>
        <taxon>Eukaryota</taxon>
        <taxon>Metazoa</taxon>
        <taxon>Spiralia</taxon>
        <taxon>Lophotrochozoa</taxon>
        <taxon>Mollusca</taxon>
        <taxon>Bivalvia</taxon>
        <taxon>Autobranchia</taxon>
        <taxon>Heteroconchia</taxon>
        <taxon>Palaeoheterodonta</taxon>
        <taxon>Unionida</taxon>
        <taxon>Unionoidea</taxon>
        <taxon>Unionidae</taxon>
        <taxon>Unioninae</taxon>
        <taxon>Sinanodonta</taxon>
    </lineage>
</organism>
<evidence type="ECO:0008006" key="4">
    <source>
        <dbReference type="Google" id="ProtNLM"/>
    </source>
</evidence>
<protein>
    <recommendedName>
        <fullName evidence="4">DNA-directed RNA polymerase II subunit GRINL1A</fullName>
    </recommendedName>
</protein>
<sequence length="330" mass="37525">MDPQSRQGYLGNLENKTTDELKDLLQRQEKLLQKRSFLSTLSDKGAKVQQFAKTLADMIEEREKMAARLQPMDIMLEKSSAASAATSKVLKVSKFRSSKVVKQEDTISGRVIEHFSDSQNLEDVDSEPDNDQTSNDDLEQNFENLSMTDKSSEHYKDIVHLYDIAEERAKQNALKQKKEHFKPNSTLKISKVEDLPPKFRHQQPHNSAKVNIGDQTMEVNKAESGNECRDRSSGRQDHHLESSLEGGDSSVMPPKYIFNKAKMISLQESVQLQREHKAKQEELQAKIAAERLAQRLNITLETYNPEGVDMSYRVVKAEIDSDDDDLDGVD</sequence>
<dbReference type="InterPro" id="IPR051375">
    <property type="entry name" value="Tuftelin_GRINL1A/MYZAP/CCD68"/>
</dbReference>
<accession>A0ABD3VVQ4</accession>
<dbReference type="Proteomes" id="UP001634394">
    <property type="component" value="Unassembled WGS sequence"/>
</dbReference>
<reference evidence="2 3" key="1">
    <citation type="submission" date="2024-11" db="EMBL/GenBank/DDBJ databases">
        <title>Chromosome-level genome assembly of the freshwater bivalve Anodonta woodiana.</title>
        <authorList>
            <person name="Chen X."/>
        </authorList>
    </citation>
    <scope>NUCLEOTIDE SEQUENCE [LARGE SCALE GENOMIC DNA]</scope>
    <source>
        <strain evidence="2">MN2024</strain>
        <tissue evidence="2">Gills</tissue>
    </source>
</reference>
<feature type="compositionally biased region" description="Basic and acidic residues" evidence="1">
    <location>
        <begin position="221"/>
        <end position="242"/>
    </location>
</feature>
<name>A0ABD3VVQ4_SINWO</name>
<gene>
    <name evidence="2" type="ORF">ACJMK2_043050</name>
</gene>
<comment type="caution">
    <text evidence="2">The sequence shown here is derived from an EMBL/GenBank/DDBJ whole genome shotgun (WGS) entry which is preliminary data.</text>
</comment>
<dbReference type="PANTHER" id="PTHR23171">
    <property type="entry name" value="GDOWN1"/>
    <property type="match status" value="1"/>
</dbReference>
<evidence type="ECO:0000313" key="2">
    <source>
        <dbReference type="EMBL" id="KAL3865686.1"/>
    </source>
</evidence>
<dbReference type="AlphaFoldDB" id="A0ABD3VVQ4"/>
<proteinExistence type="predicted"/>
<feature type="region of interest" description="Disordered" evidence="1">
    <location>
        <begin position="113"/>
        <end position="137"/>
    </location>
</feature>
<feature type="compositionally biased region" description="Acidic residues" evidence="1">
    <location>
        <begin position="120"/>
        <end position="137"/>
    </location>
</feature>
<evidence type="ECO:0000256" key="1">
    <source>
        <dbReference type="SAM" id="MobiDB-lite"/>
    </source>
</evidence>
<dbReference type="InterPro" id="IPR026213">
    <property type="entry name" value="GRINL1"/>
</dbReference>
<dbReference type="PRINTS" id="PR02085">
    <property type="entry name" value="POLR2GRINL1"/>
</dbReference>
<evidence type="ECO:0000313" key="3">
    <source>
        <dbReference type="Proteomes" id="UP001634394"/>
    </source>
</evidence>
<keyword evidence="3" id="KW-1185">Reference proteome</keyword>